<sequence length="507" mass="53987">MEDFTSGLALLASWDVLAALLIGSIGGVVIGAIPGVGAAVAIAILLPATFSLDPLVGLTILLGIYGSSMYGGALPAILINTPGTAVNALTTYDGYPMTKRGEARRALSLAYSASFFGGVFAILCLILLSPLLAMIAPHFGSREIFLAALLGIILVVLAHRGQVLAAGMLAGFGILLHTIGLEPVTYTRRFTFDQTWLAGGVDLIVVVLGLFALSQAFLLLADKDTTPHPQPVKGSMFGGMKELWLYRRVASAASGFGVLMGMIPGVGEFTAQFLSYTYAQKTSDRPEDFGNGSPEGLIASEAANNAVPGAAMIPLLALGIPGEALTAMMLSVFYVHNVIPGPQLFQNQMDFVYALYAAMLILNVLVIVFLLFSTNILTKVIQIPTRFLGLIILTLSFVGVYSLRNSVVDCAIASAFGILGLILKRLNLPLVPIILGMVLGGIMEAKLRTSMMRVKTPWDFVDRPIAAILALMILVVIGLHIRTLVKEHRDRIAEMDHDHDIHTSQQG</sequence>
<evidence type="ECO:0000256" key="1">
    <source>
        <dbReference type="SAM" id="Phobius"/>
    </source>
</evidence>
<feature type="transmembrane region" description="Helical" evidence="1">
    <location>
        <begin position="465"/>
        <end position="485"/>
    </location>
</feature>
<accession>A0A9Q3WJU0</accession>
<feature type="transmembrane region" description="Helical" evidence="1">
    <location>
        <begin position="109"/>
        <end position="132"/>
    </location>
</feature>
<evidence type="ECO:0000313" key="4">
    <source>
        <dbReference type="Proteomes" id="UP000813672"/>
    </source>
</evidence>
<name>A0A9Q3WJU0_9RHOB</name>
<dbReference type="AlphaFoldDB" id="A0A9Q3WJU0"/>
<feature type="transmembrane region" description="Helical" evidence="1">
    <location>
        <begin position="351"/>
        <end position="371"/>
    </location>
</feature>
<keyword evidence="1" id="KW-1133">Transmembrane helix</keyword>
<feature type="transmembrane region" description="Helical" evidence="1">
    <location>
        <begin position="196"/>
        <end position="220"/>
    </location>
</feature>
<gene>
    <name evidence="3" type="ORF">KBY27_07170</name>
</gene>
<protein>
    <submittedName>
        <fullName evidence="3">Tripartite tricarboxylate transporter permease</fullName>
    </submittedName>
</protein>
<reference evidence="3" key="1">
    <citation type="journal article" date="2021" name="Environ. Microbiol.">
        <title>Cryptic niche differentiation of novel sediment ecotypes of Rugeria pomeroyi correlates with nitrate respiration.</title>
        <authorList>
            <person name="Lin X."/>
            <person name="McNichol J."/>
            <person name="Chu X."/>
            <person name="Qian Y."/>
            <person name="Luo H."/>
        </authorList>
    </citation>
    <scope>NUCLEOTIDE SEQUENCE</scope>
    <source>
        <strain evidence="3">SZCCDBB064</strain>
    </source>
</reference>
<keyword evidence="1" id="KW-0812">Transmembrane</keyword>
<feature type="transmembrane region" description="Helical" evidence="1">
    <location>
        <begin position="315"/>
        <end position="339"/>
    </location>
</feature>
<keyword evidence="1" id="KW-0472">Membrane</keyword>
<feature type="transmembrane region" description="Helical" evidence="1">
    <location>
        <begin position="55"/>
        <end position="79"/>
    </location>
</feature>
<dbReference type="Proteomes" id="UP000813672">
    <property type="component" value="Unassembled WGS sequence"/>
</dbReference>
<feature type="transmembrane region" description="Helical" evidence="1">
    <location>
        <begin position="428"/>
        <end position="445"/>
    </location>
</feature>
<comment type="caution">
    <text evidence="3">The sequence shown here is derived from an EMBL/GenBank/DDBJ whole genome shotgun (WGS) entry which is preliminary data.</text>
</comment>
<dbReference type="RefSeq" id="WP_234143330.1">
    <property type="nucleotide sequence ID" value="NZ_JAGQAF010000004.1"/>
</dbReference>
<dbReference type="EMBL" id="JAGQAF010000004">
    <property type="protein sequence ID" value="MCE8537234.1"/>
    <property type="molecule type" value="Genomic_DNA"/>
</dbReference>
<dbReference type="Pfam" id="PF01970">
    <property type="entry name" value="TctA"/>
    <property type="match status" value="1"/>
</dbReference>
<feature type="domain" description="DUF112" evidence="2">
    <location>
        <begin position="17"/>
        <end position="435"/>
    </location>
</feature>
<dbReference type="PANTHER" id="PTHR35342:SF5">
    <property type="entry name" value="TRICARBOXYLIC TRANSPORT PROTEIN"/>
    <property type="match status" value="1"/>
</dbReference>
<evidence type="ECO:0000259" key="2">
    <source>
        <dbReference type="Pfam" id="PF01970"/>
    </source>
</evidence>
<organism evidence="3 4">
    <name type="scientific">Ruegeria pomeroyi</name>
    <dbReference type="NCBI Taxonomy" id="89184"/>
    <lineage>
        <taxon>Bacteria</taxon>
        <taxon>Pseudomonadati</taxon>
        <taxon>Pseudomonadota</taxon>
        <taxon>Alphaproteobacteria</taxon>
        <taxon>Rhodobacterales</taxon>
        <taxon>Roseobacteraceae</taxon>
        <taxon>Ruegeria</taxon>
    </lineage>
</organism>
<dbReference type="PANTHER" id="PTHR35342">
    <property type="entry name" value="TRICARBOXYLIC TRANSPORT PROTEIN"/>
    <property type="match status" value="1"/>
</dbReference>
<feature type="transmembrane region" description="Helical" evidence="1">
    <location>
        <begin position="28"/>
        <end position="48"/>
    </location>
</feature>
<proteinExistence type="predicted"/>
<dbReference type="InterPro" id="IPR002823">
    <property type="entry name" value="DUF112_TM"/>
</dbReference>
<evidence type="ECO:0000313" key="3">
    <source>
        <dbReference type="EMBL" id="MCE8537234.1"/>
    </source>
</evidence>
<feature type="transmembrane region" description="Helical" evidence="1">
    <location>
        <begin position="383"/>
        <end position="400"/>
    </location>
</feature>
<feature type="transmembrane region" description="Helical" evidence="1">
    <location>
        <begin position="144"/>
        <end position="176"/>
    </location>
</feature>